<evidence type="ECO:0000313" key="3">
    <source>
        <dbReference type="EMBL" id="HFQ78428.1"/>
    </source>
</evidence>
<reference evidence="4" key="1">
    <citation type="journal article" date="2020" name="mSystems">
        <title>Genome- and Community-Level Interaction Insights into Carbon Utilization and Element Cycling Functions of Hydrothermarchaeota in Hydrothermal Sediment.</title>
        <authorList>
            <person name="Zhou Z."/>
            <person name="Liu Y."/>
            <person name="Xu W."/>
            <person name="Pan J."/>
            <person name="Luo Z.H."/>
            <person name="Li M."/>
        </authorList>
    </citation>
    <scope>NUCLEOTIDE SEQUENCE [LARGE SCALE GENOMIC DNA]</scope>
    <source>
        <strain evidence="3">SpSt-629</strain>
        <strain evidence="4">SpSt-688</strain>
    </source>
</reference>
<accession>A0A7J3MYT1</accession>
<dbReference type="NCBIfam" id="TIGR02580">
    <property type="entry name" value="cas_RAMP_Cmr4"/>
    <property type="match status" value="1"/>
</dbReference>
<dbReference type="PANTHER" id="PTHR36700">
    <property type="entry name" value="CRISPR SYSTEM CMR SUBUNIT CMR4"/>
    <property type="match status" value="1"/>
</dbReference>
<gene>
    <name evidence="4" type="primary">cmr4</name>
    <name evidence="3" type="ORF">ENT99_01825</name>
    <name evidence="4" type="ORF">ENU64_04770</name>
</gene>
<sequence length="290" mass="32843">MYSEARLLYIRAYTPLHVGVGRGEKAYVELPTQRDEWGYPVIWSSSLKGAIKANLDSDIRPYLGSEPGEVLSRPSAVVFLDARLLLVPVRVVNGVWAYATSTSLLNMFNKYIEVLSSINKRHKLNQLNLSMLSGDKAMVSKKELIHNGNVMINEVEVEAECSENNLENIGLANVLPQEIKDIVKNRGLIILPDRENIDLHIINKSIIIQYRVRLRKEEKVVEEGGLWNEEYTPMESVFASLILCREFRYNDVTKEASEVCEGIASRLNDRKFIYVGGKESIGKGLVKLYI</sequence>
<evidence type="ECO:0000256" key="1">
    <source>
        <dbReference type="ARBA" id="ARBA00023118"/>
    </source>
</evidence>
<dbReference type="InterPro" id="IPR005537">
    <property type="entry name" value="RAMP_III_fam"/>
</dbReference>
<feature type="domain" description="CRISPR type III-associated protein" evidence="2">
    <location>
        <begin position="10"/>
        <end position="287"/>
    </location>
</feature>
<dbReference type="InterPro" id="IPR013410">
    <property type="entry name" value="CRISPR-assoc_RAMP_Cmr4"/>
</dbReference>
<dbReference type="EMBL" id="DTAU01000042">
    <property type="protein sequence ID" value="HFQ78428.1"/>
    <property type="molecule type" value="Genomic_DNA"/>
</dbReference>
<protein>
    <submittedName>
        <fullName evidence="4">Type III-B CRISPR module RAMP protein Cmr4</fullName>
    </submittedName>
</protein>
<evidence type="ECO:0000259" key="2">
    <source>
        <dbReference type="Pfam" id="PF03787"/>
    </source>
</evidence>
<dbReference type="EMBL" id="DTDH01000146">
    <property type="protein sequence ID" value="HGT98725.1"/>
    <property type="molecule type" value="Genomic_DNA"/>
</dbReference>
<dbReference type="PANTHER" id="PTHR36700:SF1">
    <property type="entry name" value="CRISPR SYSTEM CMR SUBUNIT CMR4"/>
    <property type="match status" value="1"/>
</dbReference>
<proteinExistence type="predicted"/>
<dbReference type="GO" id="GO:0051607">
    <property type="term" value="P:defense response to virus"/>
    <property type="evidence" value="ECO:0007669"/>
    <property type="project" value="UniProtKB-KW"/>
</dbReference>
<evidence type="ECO:0000313" key="4">
    <source>
        <dbReference type="EMBL" id="HGT98725.1"/>
    </source>
</evidence>
<dbReference type="AlphaFoldDB" id="A0A7J3MYT1"/>
<keyword evidence="1" id="KW-0051">Antiviral defense</keyword>
<dbReference type="Pfam" id="PF03787">
    <property type="entry name" value="RAMPs"/>
    <property type="match status" value="1"/>
</dbReference>
<organism evidence="4">
    <name type="scientific">Ignisphaera aggregans</name>
    <dbReference type="NCBI Taxonomy" id="334771"/>
    <lineage>
        <taxon>Archaea</taxon>
        <taxon>Thermoproteota</taxon>
        <taxon>Thermoprotei</taxon>
        <taxon>Desulfurococcales</taxon>
        <taxon>Desulfurococcaceae</taxon>
        <taxon>Ignisphaera</taxon>
    </lineage>
</organism>
<name>A0A7J3MYT1_9CREN</name>
<comment type="caution">
    <text evidence="4">The sequence shown here is derived from an EMBL/GenBank/DDBJ whole genome shotgun (WGS) entry which is preliminary data.</text>
</comment>